<gene>
    <name evidence="13" type="ORF">B6D06_05155</name>
</gene>
<evidence type="ECO:0000256" key="7">
    <source>
        <dbReference type="ARBA" id="ARBA00022833"/>
    </source>
</evidence>
<dbReference type="Gene3D" id="2.30.42.10">
    <property type="match status" value="2"/>
</dbReference>
<dbReference type="GO" id="GO:0004222">
    <property type="term" value="F:metalloendopeptidase activity"/>
    <property type="evidence" value="ECO:0007669"/>
    <property type="project" value="InterPro"/>
</dbReference>
<accession>A0A242NV31</accession>
<feature type="transmembrane region" description="Helical" evidence="11">
    <location>
        <begin position="437"/>
        <end position="458"/>
    </location>
</feature>
<dbReference type="NCBIfam" id="TIGR00054">
    <property type="entry name" value="RIP metalloprotease RseP"/>
    <property type="match status" value="1"/>
</dbReference>
<dbReference type="InterPro" id="IPR036034">
    <property type="entry name" value="PDZ_sf"/>
</dbReference>
<feature type="transmembrane region" description="Helical" evidence="11">
    <location>
        <begin position="20"/>
        <end position="39"/>
    </location>
</feature>
<evidence type="ECO:0000313" key="13">
    <source>
        <dbReference type="EMBL" id="OTQ50069.1"/>
    </source>
</evidence>
<dbReference type="InterPro" id="IPR041489">
    <property type="entry name" value="PDZ_6"/>
</dbReference>
<accession>A0A242P0J8</accession>
<protein>
    <recommendedName>
        <fullName evidence="11">Zinc metalloprotease</fullName>
        <ecNumber evidence="11">3.4.24.-</ecNumber>
    </recommendedName>
</protein>
<evidence type="ECO:0000256" key="4">
    <source>
        <dbReference type="ARBA" id="ARBA00022670"/>
    </source>
</evidence>
<dbReference type="Proteomes" id="UP000194968">
    <property type="component" value="Unassembled WGS sequence"/>
</dbReference>
<reference evidence="13 14" key="1">
    <citation type="submission" date="2017-03" db="EMBL/GenBank/DDBJ databases">
        <title>Comparative genomics of honeybee gut symbionts reveal geographically distinct and subgroup specific antibiotic resistance.</title>
        <authorList>
            <person name="Ludvigsen J."/>
            <person name="Porcellato D."/>
            <person name="Labee-Lund T.M."/>
            <person name="Amdam G.V."/>
            <person name="Rudi K."/>
        </authorList>
    </citation>
    <scope>NUCLEOTIDE SEQUENCE [LARGE SCALE GENOMIC DNA]</scope>
    <source>
        <strain evidence="13 14">A-4-12</strain>
    </source>
</reference>
<feature type="transmembrane region" description="Helical" evidence="11">
    <location>
        <begin position="116"/>
        <end position="142"/>
    </location>
</feature>
<evidence type="ECO:0000256" key="3">
    <source>
        <dbReference type="ARBA" id="ARBA00007931"/>
    </source>
</evidence>
<evidence type="ECO:0000256" key="5">
    <source>
        <dbReference type="ARBA" id="ARBA00022692"/>
    </source>
</evidence>
<dbReference type="InterPro" id="IPR004387">
    <property type="entry name" value="Pept_M50_Zn"/>
</dbReference>
<comment type="similarity">
    <text evidence="3 11">Belongs to the peptidase M50B family.</text>
</comment>
<evidence type="ECO:0000256" key="2">
    <source>
        <dbReference type="ARBA" id="ARBA00004141"/>
    </source>
</evidence>
<dbReference type="EMBL" id="NASK01000090">
    <property type="protein sequence ID" value="OTQ50069.1"/>
    <property type="molecule type" value="Genomic_DNA"/>
</dbReference>
<dbReference type="SMART" id="SM00228">
    <property type="entry name" value="PDZ"/>
    <property type="match status" value="2"/>
</dbReference>
<keyword evidence="9 11" id="KW-0482">Metalloprotease</keyword>
<feature type="domain" description="PDZ" evidence="12">
    <location>
        <begin position="222"/>
        <end position="272"/>
    </location>
</feature>
<dbReference type="SUPFAM" id="SSF50156">
    <property type="entry name" value="PDZ domain-like"/>
    <property type="match status" value="2"/>
</dbReference>
<keyword evidence="8 11" id="KW-1133">Transmembrane helix</keyword>
<keyword evidence="10 11" id="KW-0472">Membrane</keyword>
<comment type="subcellular location">
    <subcellularLocation>
        <location evidence="2">Membrane</location>
        <topology evidence="2">Multi-pass membrane protein</topology>
    </subcellularLocation>
</comment>
<keyword evidence="5 11" id="KW-0812">Transmembrane</keyword>
<evidence type="ECO:0000256" key="1">
    <source>
        <dbReference type="ARBA" id="ARBA00001947"/>
    </source>
</evidence>
<dbReference type="Pfam" id="PF17820">
    <property type="entry name" value="PDZ_6"/>
    <property type="match status" value="1"/>
</dbReference>
<organism evidence="13 14">
    <name type="scientific">Gilliamella apis</name>
    <dbReference type="NCBI Taxonomy" id="1970738"/>
    <lineage>
        <taxon>Bacteria</taxon>
        <taxon>Pseudomonadati</taxon>
        <taxon>Pseudomonadota</taxon>
        <taxon>Gammaproteobacteria</taxon>
        <taxon>Orbales</taxon>
        <taxon>Orbaceae</taxon>
        <taxon>Gilliamella</taxon>
    </lineage>
</organism>
<proteinExistence type="inferred from homology"/>
<dbReference type="AlphaFoldDB" id="A0A242NV31"/>
<comment type="caution">
    <text evidence="13">The sequence shown here is derived from an EMBL/GenBank/DDBJ whole genome shotgun (WGS) entry which is preliminary data.</text>
</comment>
<evidence type="ECO:0000256" key="11">
    <source>
        <dbReference type="RuleBase" id="RU362031"/>
    </source>
</evidence>
<dbReference type="CDD" id="cd06163">
    <property type="entry name" value="S2P-M50_PDZ_RseP-like"/>
    <property type="match status" value="2"/>
</dbReference>
<keyword evidence="11" id="KW-0479">Metal-binding</keyword>
<dbReference type="InterPro" id="IPR001478">
    <property type="entry name" value="PDZ"/>
</dbReference>
<dbReference type="PANTHER" id="PTHR42837:SF2">
    <property type="entry name" value="MEMBRANE METALLOPROTEASE ARASP2, CHLOROPLASTIC-RELATED"/>
    <property type="match status" value="1"/>
</dbReference>
<evidence type="ECO:0000256" key="8">
    <source>
        <dbReference type="ARBA" id="ARBA00022989"/>
    </source>
</evidence>
<evidence type="ECO:0000313" key="14">
    <source>
        <dbReference type="Proteomes" id="UP000194968"/>
    </source>
</evidence>
<dbReference type="EC" id="3.4.24.-" evidence="11"/>
<keyword evidence="4 13" id="KW-0645">Protease</keyword>
<dbReference type="Pfam" id="PF02163">
    <property type="entry name" value="Peptidase_M50"/>
    <property type="match status" value="1"/>
</dbReference>
<evidence type="ECO:0000256" key="9">
    <source>
        <dbReference type="ARBA" id="ARBA00023049"/>
    </source>
</evidence>
<dbReference type="OrthoDB" id="9782003at2"/>
<dbReference type="PANTHER" id="PTHR42837">
    <property type="entry name" value="REGULATOR OF SIGMA-E PROTEASE RSEP"/>
    <property type="match status" value="1"/>
</dbReference>
<dbReference type="GO" id="GO:0016020">
    <property type="term" value="C:membrane"/>
    <property type="evidence" value="ECO:0007669"/>
    <property type="project" value="UniProtKB-SubCell"/>
</dbReference>
<feature type="transmembrane region" description="Helical" evidence="11">
    <location>
        <begin position="389"/>
        <end position="411"/>
    </location>
</feature>
<dbReference type="PROSITE" id="PS50106">
    <property type="entry name" value="PDZ"/>
    <property type="match status" value="1"/>
</dbReference>
<comment type="cofactor">
    <cofactor evidence="1 11">
        <name>Zn(2+)</name>
        <dbReference type="ChEBI" id="CHEBI:29105"/>
    </cofactor>
</comment>
<evidence type="ECO:0000256" key="6">
    <source>
        <dbReference type="ARBA" id="ARBA00022801"/>
    </source>
</evidence>
<sequence>MLQFQYLRHYLYIYFKRLLILLWSLLLFLITISILVTVHEFGHFYVARLCKVHVECFSIGFGKKIWAHKFSSGTELVIAMIPLGGYVRMLDSRASELAPNFEKFAYDKKKLWQRAAIIFAGPFANFVLAVLIYWIIFLMGVIEYPVKVKNVIPLTPAATLNIPANSELKMIDNTKIYSWNDVNIALITALGNQNVNITYIDSSNGDSNQKEIIKNVNINDWYFDIEKDSAITAFGFIPKQLEIYPIVSKIVTDSAAEKAGLQVGDKIISYNDHLYTNWSDFANTIKKAEIMVLKVDRNGKDINLTLTPKINQNGEGVAGFYPTSDSVIKQYSFLNGFDKAMEQTILTTKLTVRSLYQLVTGVIGLKHLSGPITIAKSAGQTASYGFTPYLYFLAFISISLGVINLVPLPMLDGGQLLFLLFEGIKGNALSNKAQERFFRIGFVLLMVIMGIALFNDILRL</sequence>
<dbReference type="GO" id="GO:0046872">
    <property type="term" value="F:metal ion binding"/>
    <property type="evidence" value="ECO:0007669"/>
    <property type="project" value="UniProtKB-KW"/>
</dbReference>
<evidence type="ECO:0000259" key="12">
    <source>
        <dbReference type="PROSITE" id="PS50106"/>
    </source>
</evidence>
<name>A0A242NV31_9GAMM</name>
<evidence type="ECO:0000256" key="10">
    <source>
        <dbReference type="ARBA" id="ARBA00023136"/>
    </source>
</evidence>
<keyword evidence="6 11" id="KW-0378">Hydrolase</keyword>
<dbReference type="GO" id="GO:0006508">
    <property type="term" value="P:proteolysis"/>
    <property type="evidence" value="ECO:0007669"/>
    <property type="project" value="UniProtKB-KW"/>
</dbReference>
<dbReference type="InterPro" id="IPR008915">
    <property type="entry name" value="Peptidase_M50"/>
</dbReference>
<keyword evidence="7 11" id="KW-0862">Zinc</keyword>